<evidence type="ECO:0000256" key="9">
    <source>
        <dbReference type="ARBA" id="ARBA00023136"/>
    </source>
</evidence>
<evidence type="ECO:0000256" key="1">
    <source>
        <dbReference type="ARBA" id="ARBA00004251"/>
    </source>
</evidence>
<dbReference type="SUPFAM" id="SSF49313">
    <property type="entry name" value="Cadherin-like"/>
    <property type="match status" value="2"/>
</dbReference>
<evidence type="ECO:0000256" key="10">
    <source>
        <dbReference type="ARBA" id="ARBA00023180"/>
    </source>
</evidence>
<dbReference type="InterPro" id="IPR002126">
    <property type="entry name" value="Cadherin-like_dom"/>
</dbReference>
<reference evidence="15" key="2">
    <citation type="submission" date="2025-09" db="UniProtKB">
        <authorList>
            <consortium name="Ensembl"/>
        </authorList>
    </citation>
    <scope>IDENTIFICATION</scope>
</reference>
<evidence type="ECO:0000256" key="8">
    <source>
        <dbReference type="ARBA" id="ARBA00022989"/>
    </source>
</evidence>
<keyword evidence="6 11" id="KW-0106">Calcium</keyword>
<protein>
    <recommendedName>
        <fullName evidence="14">Cadherin domain-containing protein</fullName>
    </recommendedName>
</protein>
<keyword evidence="5" id="KW-0677">Repeat</keyword>
<proteinExistence type="predicted"/>
<keyword evidence="9" id="KW-0472">Membrane</keyword>
<keyword evidence="3" id="KW-0812">Transmembrane</keyword>
<dbReference type="PRINTS" id="PR00205">
    <property type="entry name" value="CADHERIN"/>
</dbReference>
<dbReference type="GeneTree" id="ENSGT00940000164173"/>
<dbReference type="SMART" id="SM00112">
    <property type="entry name" value="CA"/>
    <property type="match status" value="2"/>
</dbReference>
<dbReference type="PROSITE" id="PS00232">
    <property type="entry name" value="CADHERIN_1"/>
    <property type="match status" value="1"/>
</dbReference>
<evidence type="ECO:0000256" key="12">
    <source>
        <dbReference type="SAM" id="MobiDB-lite"/>
    </source>
</evidence>
<dbReference type="PANTHER" id="PTHR24028:SF287">
    <property type="entry name" value="CADHERIN-RELATED NEURONAL RECEPTOR VARIABLE 1-RELATED"/>
    <property type="match status" value="1"/>
</dbReference>
<dbReference type="FunFam" id="2.60.40.60:FF:000007">
    <property type="entry name" value="Protocadherin alpha 2"/>
    <property type="match status" value="1"/>
</dbReference>
<keyword evidence="8" id="KW-1133">Transmembrane helix</keyword>
<dbReference type="FunFam" id="2.60.40.60:FF:000006">
    <property type="entry name" value="Protocadherin alpha 2"/>
    <property type="match status" value="1"/>
</dbReference>
<dbReference type="GO" id="GO:0009653">
    <property type="term" value="P:anatomical structure morphogenesis"/>
    <property type="evidence" value="ECO:0007669"/>
    <property type="project" value="UniProtKB-ARBA"/>
</dbReference>
<dbReference type="GO" id="GO:0005886">
    <property type="term" value="C:plasma membrane"/>
    <property type="evidence" value="ECO:0007669"/>
    <property type="project" value="UniProtKB-SubCell"/>
</dbReference>
<evidence type="ECO:0000256" key="6">
    <source>
        <dbReference type="ARBA" id="ARBA00022837"/>
    </source>
</evidence>
<dbReference type="GO" id="GO:0005509">
    <property type="term" value="F:calcium ion binding"/>
    <property type="evidence" value="ECO:0007669"/>
    <property type="project" value="UniProtKB-UniRule"/>
</dbReference>
<evidence type="ECO:0000256" key="2">
    <source>
        <dbReference type="ARBA" id="ARBA00022475"/>
    </source>
</evidence>
<keyword evidence="4 13" id="KW-0732">Signal</keyword>
<keyword evidence="2" id="KW-1003">Cell membrane</keyword>
<sequence>MSRGHYRGAEWMLYAIILCLSDWSAAQISYSVSEEVDKGTAVGNLAKDLNIHTQQFEERGFRIVSGYSKKYLDANLRTGALFVNERIDREELCPNLPKCSLNIEGLLSHPMNIYRIEVNILDINDNAPSFLEQTHVFNISESSSPGERYPLPTAQDADTGSNSVKTYKLSPNEHFSIDVSSGGDSVSAELVLQKALDREKQPITKLTLTAVDGGKPVRSAGKIIHLN</sequence>
<dbReference type="InParanoid" id="A0A7N8YAQ5"/>
<dbReference type="InterPro" id="IPR013164">
    <property type="entry name" value="Cadherin_N"/>
</dbReference>
<comment type="subcellular location">
    <subcellularLocation>
        <location evidence="1">Cell membrane</location>
        <topology evidence="1">Single-pass type I membrane protein</topology>
    </subcellularLocation>
</comment>
<dbReference type="InterPro" id="IPR050174">
    <property type="entry name" value="Protocadherin/Cadherin-CA"/>
</dbReference>
<evidence type="ECO:0000313" key="15">
    <source>
        <dbReference type="Ensembl" id="ENSMAMP00000062401.1"/>
    </source>
</evidence>
<feature type="domain" description="Cadherin" evidence="14">
    <location>
        <begin position="131"/>
        <end position="216"/>
    </location>
</feature>
<reference evidence="15" key="1">
    <citation type="submission" date="2025-08" db="UniProtKB">
        <authorList>
            <consortium name="Ensembl"/>
        </authorList>
    </citation>
    <scope>IDENTIFICATION</scope>
</reference>
<dbReference type="InterPro" id="IPR020894">
    <property type="entry name" value="Cadherin_CS"/>
</dbReference>
<dbReference type="Pfam" id="PF00028">
    <property type="entry name" value="Cadherin"/>
    <property type="match status" value="1"/>
</dbReference>
<keyword evidence="16" id="KW-1185">Reference proteome</keyword>
<evidence type="ECO:0000259" key="14">
    <source>
        <dbReference type="PROSITE" id="PS50268"/>
    </source>
</evidence>
<dbReference type="PROSITE" id="PS50268">
    <property type="entry name" value="CADHERIN_2"/>
    <property type="match status" value="2"/>
</dbReference>
<feature type="region of interest" description="Disordered" evidence="12">
    <location>
        <begin position="141"/>
        <end position="163"/>
    </location>
</feature>
<name>A0A7N8YAQ5_9TELE</name>
<feature type="chain" id="PRO_5031202642" description="Cadherin domain-containing protein" evidence="13">
    <location>
        <begin position="27"/>
        <end position="227"/>
    </location>
</feature>
<dbReference type="Pfam" id="PF08266">
    <property type="entry name" value="Cadherin_2"/>
    <property type="match status" value="1"/>
</dbReference>
<evidence type="ECO:0000256" key="3">
    <source>
        <dbReference type="ARBA" id="ARBA00022692"/>
    </source>
</evidence>
<organism evidence="15 16">
    <name type="scientific">Mastacembelus armatus</name>
    <name type="common">zig-zag eel</name>
    <dbReference type="NCBI Taxonomy" id="205130"/>
    <lineage>
        <taxon>Eukaryota</taxon>
        <taxon>Metazoa</taxon>
        <taxon>Chordata</taxon>
        <taxon>Craniata</taxon>
        <taxon>Vertebrata</taxon>
        <taxon>Euteleostomi</taxon>
        <taxon>Actinopterygii</taxon>
        <taxon>Neopterygii</taxon>
        <taxon>Teleostei</taxon>
        <taxon>Neoteleostei</taxon>
        <taxon>Acanthomorphata</taxon>
        <taxon>Anabantaria</taxon>
        <taxon>Synbranchiformes</taxon>
        <taxon>Mastacembelidae</taxon>
        <taxon>Mastacembelus</taxon>
    </lineage>
</organism>
<dbReference type="Ensembl" id="ENSMAMT00000061426.1">
    <property type="protein sequence ID" value="ENSMAMP00000062401.1"/>
    <property type="gene ID" value="ENSMAMG00000024788.1"/>
</dbReference>
<evidence type="ECO:0000313" key="16">
    <source>
        <dbReference type="Proteomes" id="UP000261640"/>
    </source>
</evidence>
<keyword evidence="7" id="KW-0130">Cell adhesion</keyword>
<feature type="signal peptide" evidence="13">
    <location>
        <begin position="1"/>
        <end position="26"/>
    </location>
</feature>
<dbReference type="GO" id="GO:0007156">
    <property type="term" value="P:homophilic cell adhesion via plasma membrane adhesion molecules"/>
    <property type="evidence" value="ECO:0007669"/>
    <property type="project" value="InterPro"/>
</dbReference>
<dbReference type="InterPro" id="IPR015919">
    <property type="entry name" value="Cadherin-like_sf"/>
</dbReference>
<dbReference type="Gene3D" id="2.60.40.60">
    <property type="entry name" value="Cadherins"/>
    <property type="match status" value="2"/>
</dbReference>
<keyword evidence="10" id="KW-0325">Glycoprotein</keyword>
<dbReference type="CDD" id="cd11304">
    <property type="entry name" value="Cadherin_repeat"/>
    <property type="match status" value="2"/>
</dbReference>
<dbReference type="AlphaFoldDB" id="A0A7N8YAQ5"/>
<dbReference type="Proteomes" id="UP000261640">
    <property type="component" value="Unplaced"/>
</dbReference>
<accession>A0A7N8YAQ5</accession>
<evidence type="ECO:0000256" key="7">
    <source>
        <dbReference type="ARBA" id="ARBA00022889"/>
    </source>
</evidence>
<evidence type="ECO:0000256" key="4">
    <source>
        <dbReference type="ARBA" id="ARBA00022729"/>
    </source>
</evidence>
<feature type="domain" description="Cadherin" evidence="14">
    <location>
        <begin position="24"/>
        <end position="130"/>
    </location>
</feature>
<evidence type="ECO:0000256" key="5">
    <source>
        <dbReference type="ARBA" id="ARBA00022737"/>
    </source>
</evidence>
<dbReference type="PANTHER" id="PTHR24028">
    <property type="entry name" value="CADHERIN-87A"/>
    <property type="match status" value="1"/>
</dbReference>
<evidence type="ECO:0000256" key="13">
    <source>
        <dbReference type="SAM" id="SignalP"/>
    </source>
</evidence>
<evidence type="ECO:0000256" key="11">
    <source>
        <dbReference type="PROSITE-ProRule" id="PRU00043"/>
    </source>
</evidence>